<keyword evidence="1" id="KW-1133">Transmembrane helix</keyword>
<gene>
    <name evidence="2" type="ORF">KL946_001267</name>
</gene>
<accession>A0ABQ7RJS8</accession>
<dbReference type="Proteomes" id="UP000697297">
    <property type="component" value="Unassembled WGS sequence"/>
</dbReference>
<evidence type="ECO:0000256" key="1">
    <source>
        <dbReference type="SAM" id="Phobius"/>
    </source>
</evidence>
<feature type="transmembrane region" description="Helical" evidence="1">
    <location>
        <begin position="100"/>
        <end position="121"/>
    </location>
</feature>
<keyword evidence="3" id="KW-1185">Reference proteome</keyword>
<keyword evidence="1" id="KW-0472">Membrane</keyword>
<dbReference type="EMBL" id="JAHLUN010000003">
    <property type="protein sequence ID" value="KAG7767168.1"/>
    <property type="molecule type" value="Genomic_DNA"/>
</dbReference>
<evidence type="ECO:0000313" key="2">
    <source>
        <dbReference type="EMBL" id="KAG7767168.1"/>
    </source>
</evidence>
<organism evidence="2 3">
    <name type="scientific">Ogataea haglerorum</name>
    <dbReference type="NCBI Taxonomy" id="1937702"/>
    <lineage>
        <taxon>Eukaryota</taxon>
        <taxon>Fungi</taxon>
        <taxon>Dikarya</taxon>
        <taxon>Ascomycota</taxon>
        <taxon>Saccharomycotina</taxon>
        <taxon>Pichiomycetes</taxon>
        <taxon>Pichiales</taxon>
        <taxon>Pichiaceae</taxon>
        <taxon>Ogataea</taxon>
    </lineage>
</organism>
<evidence type="ECO:0000313" key="3">
    <source>
        <dbReference type="Proteomes" id="UP000697297"/>
    </source>
</evidence>
<comment type="caution">
    <text evidence="2">The sequence shown here is derived from an EMBL/GenBank/DDBJ whole genome shotgun (WGS) entry which is preliminary data.</text>
</comment>
<name>A0ABQ7RJS8_9ASCO</name>
<sequence length="165" mass="18939">MMNPKHVYNMNDKKTTSVTPYMRFEPVEYDPQVDPTNMDQYKPKMYKVEPVYQKVNVDEKSGHDTYKEDELADEPPRYSELYDVKDDSAGKQRAGRFRRALAGLVLLIISCMLAFSMFGPFRCPMETGAAVNKGNIALVVYEKAHLPVDDGPSFEVYHLEMVELN</sequence>
<keyword evidence="1" id="KW-0812">Transmembrane</keyword>
<proteinExistence type="predicted"/>
<protein>
    <submittedName>
        <fullName evidence="2">Uncharacterized protein</fullName>
    </submittedName>
</protein>
<reference evidence="2 3" key="1">
    <citation type="journal article" date="2021" name="G3 (Bethesda)">
        <title>Genomic diversity, chromosomal rearrangements, and interspecies hybridization in the ogataea polymorpha species complex.</title>
        <authorList>
            <person name="Hanson S.J."/>
            <person name="Cinneide E.O."/>
            <person name="Salzberg L.I."/>
            <person name="Wolfe K.H."/>
            <person name="McGowan J."/>
            <person name="Fitzpatrick D.A."/>
            <person name="Matlin K."/>
        </authorList>
    </citation>
    <scope>NUCLEOTIDE SEQUENCE [LARGE SCALE GENOMIC DNA]</scope>
    <source>
        <strain evidence="2">81-436-3</strain>
    </source>
</reference>